<keyword evidence="4" id="KW-0433">Leucine-rich repeat</keyword>
<dbReference type="InterPro" id="IPR046956">
    <property type="entry name" value="RLP23-like"/>
</dbReference>
<dbReference type="PANTHER" id="PTHR48061:SF12">
    <property type="entry name" value="DISEASE RESISTANCE LIKE PROTEIN"/>
    <property type="match status" value="1"/>
</dbReference>
<evidence type="ECO:0000256" key="9">
    <source>
        <dbReference type="ARBA" id="ARBA00023136"/>
    </source>
</evidence>
<evidence type="ECO:0000256" key="4">
    <source>
        <dbReference type="ARBA" id="ARBA00022614"/>
    </source>
</evidence>
<dbReference type="GO" id="GO:0051707">
    <property type="term" value="P:response to other organism"/>
    <property type="evidence" value="ECO:0007669"/>
    <property type="project" value="UniProtKB-ARBA"/>
</dbReference>
<dbReference type="Pfam" id="PF13855">
    <property type="entry name" value="LRR_8"/>
    <property type="match status" value="2"/>
</dbReference>
<evidence type="ECO:0000256" key="5">
    <source>
        <dbReference type="ARBA" id="ARBA00022692"/>
    </source>
</evidence>
<dbReference type="InterPro" id="IPR003591">
    <property type="entry name" value="Leu-rich_rpt_typical-subtyp"/>
</dbReference>
<keyword evidence="14" id="KW-1185">Reference proteome</keyword>
<dbReference type="InterPro" id="IPR032675">
    <property type="entry name" value="LRR_dom_sf"/>
</dbReference>
<keyword evidence="3" id="KW-1003">Cell membrane</keyword>
<dbReference type="OrthoDB" id="442066at2759"/>
<dbReference type="Pfam" id="PF00560">
    <property type="entry name" value="LRR_1"/>
    <property type="match status" value="3"/>
</dbReference>
<dbReference type="PANTHER" id="PTHR48061">
    <property type="entry name" value="LEUCINE-RICH REPEAT RECEPTOR PROTEIN KINASE EMS1-LIKE-RELATED"/>
    <property type="match status" value="1"/>
</dbReference>
<dbReference type="PRINTS" id="PR00019">
    <property type="entry name" value="LEURICHRPT"/>
</dbReference>
<accession>A0A7J0DCL9</accession>
<keyword evidence="6" id="KW-0732">Signal</keyword>
<evidence type="ECO:0000256" key="2">
    <source>
        <dbReference type="ARBA" id="ARBA00009592"/>
    </source>
</evidence>
<comment type="subcellular location">
    <subcellularLocation>
        <location evidence="1">Cell membrane</location>
        <topology evidence="1">Single-pass type I membrane protein</topology>
    </subcellularLocation>
</comment>
<dbReference type="GO" id="GO:0006952">
    <property type="term" value="P:defense response"/>
    <property type="evidence" value="ECO:0007669"/>
    <property type="project" value="UniProtKB-ARBA"/>
</dbReference>
<feature type="transmembrane region" description="Helical" evidence="11">
    <location>
        <begin position="806"/>
        <end position="829"/>
    </location>
</feature>
<dbReference type="FunFam" id="3.80.10.10:FF:000111">
    <property type="entry name" value="LRR receptor-like serine/threonine-protein kinase ERECTA"/>
    <property type="match status" value="1"/>
</dbReference>
<keyword evidence="9 11" id="KW-0472">Membrane</keyword>
<evidence type="ECO:0000256" key="11">
    <source>
        <dbReference type="SAM" id="Phobius"/>
    </source>
</evidence>
<dbReference type="InterPro" id="IPR013210">
    <property type="entry name" value="LRR_N_plant-typ"/>
</dbReference>
<dbReference type="SMART" id="SM00369">
    <property type="entry name" value="LRR_TYP"/>
    <property type="match status" value="6"/>
</dbReference>
<keyword evidence="8 11" id="KW-1133">Transmembrane helix</keyword>
<evidence type="ECO:0000256" key="3">
    <source>
        <dbReference type="ARBA" id="ARBA00022475"/>
    </source>
</evidence>
<sequence length="851" mass="94007">MEFWNVYLQQPSLPTRIFGCLGKPSVPSLSVVDNQQKGWRVHHQKPPPPLKHGFLGDGEVDIQLPLCHEGESSALLQFKHSFFINEHASRDRFAYPKVESWKLQGNTSDCCSWDGVECDHNTGHVIGLDLSSSFLYGSIDANSSLLSLVHLRRLNLADNHFNYSRIPSGVRCLSRLTSLNLSRSSLIGSIPSEISDLSLLISLDLSKNFDQRNPLQIPSLTNLVQNLTNLKELYLSGVYIPTTIPDILANTSSLTAIDLANCGLYGEFPRSIFQLPNLKILRARFNQNLTGSLPEFQSSSSRLERNDFSGNLPSSLGNLTQLTVLELRVNKFSGQIPFSLANLSQLTTLALGRNYFDEGMRAFPFGKLPKLTTLHFSSMNLQGDKETMQIVKIGNNFLTGFDQNPVALPWRSLQYLDISSNIFQGSVPVPPPTTVVYKVSHNLLTGEFPPSICQESSLRALDLSDNNLSGTIPQCLALASDDLLMLNLSHNSLHGSIPPTIFMKNSKLMMIDLSQNQLQGPVPRSLANCRSLEILVLGNNQIEDTFPSWLGTLPKLRVLVLRSNKFYGAIENPVSNLMFPKLRIIDLSHNGFSGHLPPEYFKNWNAMKIVSGEKLTYMGTSSQLQFQLPAGPTTRAAFVGTEALRVNYSITVANKGTQRLYEKIQSAFVAIDLSDNKFSGEIPESLGNLSGLQVLNISHNNLTGVISTSLANLRDLESLDLSRNLLSGEIPWQLSQLTFLAVLNVSFNQLTGPIPRGNQFDTFENSSFDGNPGLCGVPLSKLCGVSETSPPSPNSQGHDLELPSGIYRMVIFMGYGSGLIVGLVIGHILTTRYHEWFVETFGRGKKAQNRR</sequence>
<evidence type="ECO:0000259" key="12">
    <source>
        <dbReference type="Pfam" id="PF08263"/>
    </source>
</evidence>
<keyword evidence="13" id="KW-0675">Receptor</keyword>
<dbReference type="Gene3D" id="3.80.10.10">
    <property type="entry name" value="Ribonuclease Inhibitor"/>
    <property type="match status" value="4"/>
</dbReference>
<dbReference type="InterPro" id="IPR001611">
    <property type="entry name" value="Leu-rich_rpt"/>
</dbReference>
<comment type="similarity">
    <text evidence="2">Belongs to the RLP family.</text>
</comment>
<keyword evidence="5 11" id="KW-0812">Transmembrane</keyword>
<name>A0A7J0DCL9_9ERIC</name>
<dbReference type="AlphaFoldDB" id="A0A7J0DCL9"/>
<keyword evidence="10" id="KW-0325">Glycoprotein</keyword>
<evidence type="ECO:0000256" key="7">
    <source>
        <dbReference type="ARBA" id="ARBA00022737"/>
    </source>
</evidence>
<protein>
    <submittedName>
        <fullName evidence="13">Receptor like protein 32</fullName>
    </submittedName>
</protein>
<feature type="domain" description="Leucine-rich repeat-containing N-terminal plant-type" evidence="12">
    <location>
        <begin position="70"/>
        <end position="119"/>
    </location>
</feature>
<evidence type="ECO:0000256" key="10">
    <source>
        <dbReference type="ARBA" id="ARBA00023180"/>
    </source>
</evidence>
<organism evidence="13 14">
    <name type="scientific">Actinidia rufa</name>
    <dbReference type="NCBI Taxonomy" id="165716"/>
    <lineage>
        <taxon>Eukaryota</taxon>
        <taxon>Viridiplantae</taxon>
        <taxon>Streptophyta</taxon>
        <taxon>Embryophyta</taxon>
        <taxon>Tracheophyta</taxon>
        <taxon>Spermatophyta</taxon>
        <taxon>Magnoliopsida</taxon>
        <taxon>eudicotyledons</taxon>
        <taxon>Gunneridae</taxon>
        <taxon>Pentapetalae</taxon>
        <taxon>asterids</taxon>
        <taxon>Ericales</taxon>
        <taxon>Actinidiaceae</taxon>
        <taxon>Actinidia</taxon>
    </lineage>
</organism>
<dbReference type="EMBL" id="BJWL01000161">
    <property type="protein sequence ID" value="GFS32423.1"/>
    <property type="molecule type" value="Genomic_DNA"/>
</dbReference>
<dbReference type="SUPFAM" id="SSF52047">
    <property type="entry name" value="RNI-like"/>
    <property type="match status" value="1"/>
</dbReference>
<dbReference type="GO" id="GO:0005886">
    <property type="term" value="C:plasma membrane"/>
    <property type="evidence" value="ECO:0007669"/>
    <property type="project" value="UniProtKB-SubCell"/>
</dbReference>
<dbReference type="SUPFAM" id="SSF52058">
    <property type="entry name" value="L domain-like"/>
    <property type="match status" value="1"/>
</dbReference>
<evidence type="ECO:0000313" key="13">
    <source>
        <dbReference type="EMBL" id="GFS32423.1"/>
    </source>
</evidence>
<dbReference type="Pfam" id="PF08263">
    <property type="entry name" value="LRRNT_2"/>
    <property type="match status" value="1"/>
</dbReference>
<gene>
    <name evidence="13" type="ORF">Acr_00g0022710</name>
</gene>
<comment type="caution">
    <text evidence="13">The sequence shown here is derived from an EMBL/GenBank/DDBJ whole genome shotgun (WGS) entry which is preliminary data.</text>
</comment>
<evidence type="ECO:0000256" key="1">
    <source>
        <dbReference type="ARBA" id="ARBA00004251"/>
    </source>
</evidence>
<dbReference type="Proteomes" id="UP000585474">
    <property type="component" value="Unassembled WGS sequence"/>
</dbReference>
<evidence type="ECO:0000256" key="6">
    <source>
        <dbReference type="ARBA" id="ARBA00022729"/>
    </source>
</evidence>
<reference evidence="14" key="1">
    <citation type="submission" date="2019-07" db="EMBL/GenBank/DDBJ databases">
        <title>De Novo Assembly of kiwifruit Actinidia rufa.</title>
        <authorList>
            <person name="Sugita-Konishi S."/>
            <person name="Sato K."/>
            <person name="Mori E."/>
            <person name="Abe Y."/>
            <person name="Kisaki G."/>
            <person name="Hamano K."/>
            <person name="Suezawa K."/>
            <person name="Otani M."/>
            <person name="Fukuda T."/>
            <person name="Manabe T."/>
            <person name="Gomi K."/>
            <person name="Tabuchi M."/>
            <person name="Akimitsu K."/>
            <person name="Kataoka I."/>
        </authorList>
    </citation>
    <scope>NUCLEOTIDE SEQUENCE [LARGE SCALE GENOMIC DNA]</scope>
    <source>
        <strain evidence="14">cv. Fuchu</strain>
    </source>
</reference>
<evidence type="ECO:0000313" key="14">
    <source>
        <dbReference type="Proteomes" id="UP000585474"/>
    </source>
</evidence>
<dbReference type="FunFam" id="3.80.10.10:FF:000095">
    <property type="entry name" value="LRR receptor-like serine/threonine-protein kinase GSO1"/>
    <property type="match status" value="1"/>
</dbReference>
<keyword evidence="7" id="KW-0677">Repeat</keyword>
<proteinExistence type="inferred from homology"/>
<evidence type="ECO:0000256" key="8">
    <source>
        <dbReference type="ARBA" id="ARBA00022989"/>
    </source>
</evidence>